<gene>
    <name evidence="1" type="ORF">OPV22_031638</name>
</gene>
<dbReference type="Proteomes" id="UP001222027">
    <property type="component" value="Unassembled WGS sequence"/>
</dbReference>
<keyword evidence="2" id="KW-1185">Reference proteome</keyword>
<comment type="caution">
    <text evidence="1">The sequence shown here is derived from an EMBL/GenBank/DDBJ whole genome shotgun (WGS) entry which is preliminary data.</text>
</comment>
<name>A0AAV8PU79_ENSVE</name>
<dbReference type="AlphaFoldDB" id="A0AAV8PU79"/>
<evidence type="ECO:0000313" key="1">
    <source>
        <dbReference type="EMBL" id="KAJ8458712.1"/>
    </source>
</evidence>
<organism evidence="1 2">
    <name type="scientific">Ensete ventricosum</name>
    <name type="common">Abyssinian banana</name>
    <name type="synonym">Musa ensete</name>
    <dbReference type="NCBI Taxonomy" id="4639"/>
    <lineage>
        <taxon>Eukaryota</taxon>
        <taxon>Viridiplantae</taxon>
        <taxon>Streptophyta</taxon>
        <taxon>Embryophyta</taxon>
        <taxon>Tracheophyta</taxon>
        <taxon>Spermatophyta</taxon>
        <taxon>Magnoliopsida</taxon>
        <taxon>Liliopsida</taxon>
        <taxon>Zingiberales</taxon>
        <taxon>Musaceae</taxon>
        <taxon>Ensete</taxon>
    </lineage>
</organism>
<dbReference type="EMBL" id="JAQQAF010000009">
    <property type="protein sequence ID" value="KAJ8458712.1"/>
    <property type="molecule type" value="Genomic_DNA"/>
</dbReference>
<proteinExistence type="predicted"/>
<accession>A0AAV8PU79</accession>
<reference evidence="1 2" key="1">
    <citation type="submission" date="2022-12" db="EMBL/GenBank/DDBJ databases">
        <title>Chromosome-scale assembly of the Ensete ventricosum genome.</title>
        <authorList>
            <person name="Dussert Y."/>
            <person name="Stocks J."/>
            <person name="Wendawek A."/>
            <person name="Woldeyes F."/>
            <person name="Nichols R.A."/>
            <person name="Borrell J.S."/>
        </authorList>
    </citation>
    <scope>NUCLEOTIDE SEQUENCE [LARGE SCALE GENOMIC DNA]</scope>
    <source>
        <strain evidence="2">cv. Maze</strain>
        <tissue evidence="1">Seeds</tissue>
    </source>
</reference>
<sequence length="181" mass="21266">MGIILWFAAGRYRDVVGMWTYVLKTTYFKCKHLDLDVMSQDYRFSYLTLGFYLPKDMFQESMVIMPAFGVQLEIHYWRTEMLDLSYCWIRIYLSLDTIYLGKEAMWSVWLGLKALRCRCFGDKVGTEDPVIFIAPTTIRVSPERIISMIHGLMDLLRSQLAGRREESTTPCLLLLDWIALF</sequence>
<evidence type="ECO:0000313" key="2">
    <source>
        <dbReference type="Proteomes" id="UP001222027"/>
    </source>
</evidence>
<protein>
    <submittedName>
        <fullName evidence="1">Uncharacterized protein</fullName>
    </submittedName>
</protein>